<accession>A0A401TNI6</accession>
<protein>
    <submittedName>
        <fullName evidence="1">Uncharacterized protein</fullName>
    </submittedName>
</protein>
<dbReference type="Proteomes" id="UP000287033">
    <property type="component" value="Unassembled WGS sequence"/>
</dbReference>
<name>A0A401TNI6_CHIPU</name>
<dbReference type="EMBL" id="BEZZ01127406">
    <property type="protein sequence ID" value="GCC44241.1"/>
    <property type="molecule type" value="Genomic_DNA"/>
</dbReference>
<sequence length="84" mass="9851">MSERRSFVAGVRDRLWFMIPAGGGVAWCRPARLTKAIPLESPEQRSFRDRQKYFEIDVKQQVAEKPKRVSLVAEDDLRKMKEEE</sequence>
<keyword evidence="2" id="KW-1185">Reference proteome</keyword>
<evidence type="ECO:0000313" key="2">
    <source>
        <dbReference type="Proteomes" id="UP000287033"/>
    </source>
</evidence>
<dbReference type="OrthoDB" id="676979at2759"/>
<feature type="non-terminal residue" evidence="1">
    <location>
        <position position="84"/>
    </location>
</feature>
<organism evidence="1 2">
    <name type="scientific">Chiloscyllium punctatum</name>
    <name type="common">Brownbanded bambooshark</name>
    <name type="synonym">Hemiscyllium punctatum</name>
    <dbReference type="NCBI Taxonomy" id="137246"/>
    <lineage>
        <taxon>Eukaryota</taxon>
        <taxon>Metazoa</taxon>
        <taxon>Chordata</taxon>
        <taxon>Craniata</taxon>
        <taxon>Vertebrata</taxon>
        <taxon>Chondrichthyes</taxon>
        <taxon>Elasmobranchii</taxon>
        <taxon>Galeomorphii</taxon>
        <taxon>Galeoidea</taxon>
        <taxon>Orectolobiformes</taxon>
        <taxon>Hemiscylliidae</taxon>
        <taxon>Chiloscyllium</taxon>
    </lineage>
</organism>
<evidence type="ECO:0000313" key="1">
    <source>
        <dbReference type="EMBL" id="GCC44241.1"/>
    </source>
</evidence>
<dbReference type="AlphaFoldDB" id="A0A401TNI6"/>
<reference evidence="1 2" key="1">
    <citation type="journal article" date="2018" name="Nat. Ecol. Evol.">
        <title>Shark genomes provide insights into elasmobranch evolution and the origin of vertebrates.</title>
        <authorList>
            <person name="Hara Y"/>
            <person name="Yamaguchi K"/>
            <person name="Onimaru K"/>
            <person name="Kadota M"/>
            <person name="Koyanagi M"/>
            <person name="Keeley SD"/>
            <person name="Tatsumi K"/>
            <person name="Tanaka K"/>
            <person name="Motone F"/>
            <person name="Kageyama Y"/>
            <person name="Nozu R"/>
            <person name="Adachi N"/>
            <person name="Nishimura O"/>
            <person name="Nakagawa R"/>
            <person name="Tanegashima C"/>
            <person name="Kiyatake I"/>
            <person name="Matsumoto R"/>
            <person name="Murakumo K"/>
            <person name="Nishida K"/>
            <person name="Terakita A"/>
            <person name="Kuratani S"/>
            <person name="Sato K"/>
            <person name="Hyodo S Kuraku.S."/>
        </authorList>
    </citation>
    <scope>NUCLEOTIDE SEQUENCE [LARGE SCALE GENOMIC DNA]</scope>
</reference>
<dbReference type="STRING" id="137246.A0A401TNI6"/>
<gene>
    <name evidence="1" type="ORF">chiPu_0028260</name>
</gene>
<proteinExistence type="predicted"/>
<comment type="caution">
    <text evidence="1">The sequence shown here is derived from an EMBL/GenBank/DDBJ whole genome shotgun (WGS) entry which is preliminary data.</text>
</comment>